<dbReference type="GO" id="GO:0008861">
    <property type="term" value="F:formate C-acetyltransferase activity"/>
    <property type="evidence" value="ECO:0007669"/>
    <property type="project" value="UniProtKB-EC"/>
</dbReference>
<dbReference type="EC" id="2.3.1.54" evidence="3"/>
<feature type="domain" description="Glycine radical" evidence="12">
    <location>
        <begin position="718"/>
        <end position="842"/>
    </location>
</feature>
<evidence type="ECO:0000259" key="13">
    <source>
        <dbReference type="PROSITE" id="PS51554"/>
    </source>
</evidence>
<organism evidence="14 15">
    <name type="scientific">Volvox africanus</name>
    <dbReference type="NCBI Taxonomy" id="51714"/>
    <lineage>
        <taxon>Eukaryota</taxon>
        <taxon>Viridiplantae</taxon>
        <taxon>Chlorophyta</taxon>
        <taxon>core chlorophytes</taxon>
        <taxon>Chlorophyceae</taxon>
        <taxon>CS clade</taxon>
        <taxon>Chlamydomonadales</taxon>
        <taxon>Volvocaceae</taxon>
        <taxon>Volvox</taxon>
    </lineage>
</organism>
<keyword evidence="4" id="KW-0963">Cytoplasm</keyword>
<dbReference type="GO" id="GO:0005829">
    <property type="term" value="C:cytosol"/>
    <property type="evidence" value="ECO:0007669"/>
    <property type="project" value="TreeGrafter"/>
</dbReference>
<keyword evidence="8" id="KW-0012">Acyltransferase</keyword>
<keyword evidence="6 10" id="KW-0556">Organic radical</keyword>
<gene>
    <name evidence="14" type="ORF">Vafri_11016</name>
</gene>
<evidence type="ECO:0000256" key="10">
    <source>
        <dbReference type="PROSITE-ProRule" id="PRU00493"/>
    </source>
</evidence>
<sequence length="976" mass="107835">MSIVLTSPLAATVCIQTLPVLSVMSQILLERRFATTSCQTGGKTAVPFHMRPTIPLVRQRTLGIGAQSLRMPTFGQLRPLAASAAEPALACPHDPDQLPHLPDPRPRPAVDTGINVQKYVQENYTPYSGDATFLAGPTEQTKKLWSDLERLLCTELEKGVLDVDPSKPSTITAFGPGYIDKDLEQVVGLQTDKPLKRAIKPLGGVNMVKAALESYGFKPDEEVDKIYSTVRKTHNSGVFDAYTDEMRAARKSGILTGLPDGYGRGRIIGDYRRVALYGIDALIAAKKTDVKHNLLGVMDEEKIRLREEVQEQIRALGELKEMAKSYGFDLGRPAQNSREAVQWLYFGYLGAVKEQDGAAMSLGRIDAFLDTYFERDLAAGTITEAEVQELVDHFVMKLRIVRQLRTPEYNALFAGDPTWVTCVLGGTDANGKPMVTKTSFRMLNTLYNLGPAPEPNLTVLWNENLPQAFKDFCSKVSLDTSSIQYESDQLMSRLFGSDYSIACCVSAMRVGKDMQYFGARANLPKLLLYTLNQGRDEVSGAQVGPKFAPVRNKDAPLDFEEVRAKLEDGMEWLASLYANTMNVIHYMHDKYDYERLQMALHDTFVRRLLAFGISGLSVVTDSLSAIKYAKVTPVYNEQGLMVDFIVDGSFPKYGNDDDRVDALAEWITSTFSKQLSKQHTYRNSIPTLSVLTITSNVVYGKKTGSTPDGRKKGEPFAPGANPLHGRDAHGALSSLNSVAKLPYSSCLDGISNTFSLIPQVLGKGGEAERAANLSSILDGYFVNGGHHINVNVLNRAMLMDAVEHPDKYPNLTIRVSGYAVHFARLTREQQLEVIARTFHETMLFEEGRRTIATTKLELNLDKFVTATNKFVATTNKRLKGLEDWQGVEDQNLEKEVTKAVKAYLIRSGFTDVRGVPNKKIIGPDGNILIEFDGLLAANKDEELFLVTVEAKHKVTTGLWLLGGLCVHTAAAAALFR</sequence>
<dbReference type="Pfam" id="PF01228">
    <property type="entry name" value="Gly_radical"/>
    <property type="match status" value="1"/>
</dbReference>
<dbReference type="Proteomes" id="UP000747399">
    <property type="component" value="Unassembled WGS sequence"/>
</dbReference>
<evidence type="ECO:0000313" key="15">
    <source>
        <dbReference type="Proteomes" id="UP000747399"/>
    </source>
</evidence>
<keyword evidence="7" id="KW-0119">Carbohydrate metabolism</keyword>
<dbReference type="EMBL" id="BNCO01000021">
    <property type="protein sequence ID" value="GIL55453.1"/>
    <property type="molecule type" value="Genomic_DNA"/>
</dbReference>
<evidence type="ECO:0000256" key="1">
    <source>
        <dbReference type="ARBA" id="ARBA00004496"/>
    </source>
</evidence>
<dbReference type="InterPro" id="IPR050244">
    <property type="entry name" value="Auton_GlycylRad_Cofactor"/>
</dbReference>
<dbReference type="SUPFAM" id="SSF51998">
    <property type="entry name" value="PFL-like glycyl radical enzymes"/>
    <property type="match status" value="1"/>
</dbReference>
<evidence type="ECO:0000259" key="12">
    <source>
        <dbReference type="PROSITE" id="PS51149"/>
    </source>
</evidence>
<dbReference type="Pfam" id="PF02901">
    <property type="entry name" value="PFL-like"/>
    <property type="match status" value="1"/>
</dbReference>
<feature type="modified residue" description="Glycine radical" evidence="10">
    <location>
        <position position="817"/>
    </location>
</feature>
<evidence type="ECO:0000256" key="5">
    <source>
        <dbReference type="ARBA" id="ARBA00022679"/>
    </source>
</evidence>
<proteinExistence type="inferred from homology"/>
<protein>
    <recommendedName>
        <fullName evidence="3">formate C-acetyltransferase</fullName>
        <ecNumber evidence="3">2.3.1.54</ecNumber>
    </recommendedName>
</protein>
<keyword evidence="5" id="KW-0808">Transferase</keyword>
<dbReference type="InterPro" id="IPR005949">
    <property type="entry name" value="Form_AcTrfase"/>
</dbReference>
<evidence type="ECO:0000256" key="7">
    <source>
        <dbReference type="ARBA" id="ARBA00023277"/>
    </source>
</evidence>
<reference evidence="14" key="1">
    <citation type="journal article" date="2021" name="Proc. Natl. Acad. Sci. U.S.A.">
        <title>Three genomes in the algal genus Volvox reveal the fate of a haploid sex-determining region after a transition to homothallism.</title>
        <authorList>
            <person name="Yamamoto K."/>
            <person name="Hamaji T."/>
            <person name="Kawai-Toyooka H."/>
            <person name="Matsuzaki R."/>
            <person name="Takahashi F."/>
            <person name="Nishimura Y."/>
            <person name="Kawachi M."/>
            <person name="Noguchi H."/>
            <person name="Minakuchi Y."/>
            <person name="Umen J.G."/>
            <person name="Toyoda A."/>
            <person name="Nozaki H."/>
        </authorList>
    </citation>
    <scope>NUCLEOTIDE SEQUENCE</scope>
    <source>
        <strain evidence="14">NIES-3780</strain>
    </source>
</reference>
<dbReference type="AlphaFoldDB" id="A0A8J4BBS2"/>
<name>A0A8J4BBS2_9CHLO</name>
<evidence type="ECO:0000256" key="4">
    <source>
        <dbReference type="ARBA" id="ARBA00022490"/>
    </source>
</evidence>
<comment type="caution">
    <text evidence="14">The sequence shown here is derived from an EMBL/GenBank/DDBJ whole genome shotgun (WGS) entry which is preliminary data.</text>
</comment>
<comment type="similarity">
    <text evidence="2">Belongs to the glycyl radical enzyme (GRE) family. PFL subfamily.</text>
</comment>
<evidence type="ECO:0000256" key="6">
    <source>
        <dbReference type="ARBA" id="ARBA00022818"/>
    </source>
</evidence>
<evidence type="ECO:0000256" key="11">
    <source>
        <dbReference type="SAM" id="MobiDB-lite"/>
    </source>
</evidence>
<dbReference type="Gene3D" id="3.20.70.20">
    <property type="match status" value="1"/>
</dbReference>
<dbReference type="InterPro" id="IPR019777">
    <property type="entry name" value="Form_AcTrfase_GR_CS"/>
</dbReference>
<dbReference type="NCBIfam" id="TIGR01255">
    <property type="entry name" value="pyr_form_ly_1"/>
    <property type="match status" value="1"/>
</dbReference>
<dbReference type="GO" id="GO:0005975">
    <property type="term" value="P:carbohydrate metabolic process"/>
    <property type="evidence" value="ECO:0007669"/>
    <property type="project" value="InterPro"/>
</dbReference>
<comment type="catalytic activity">
    <reaction evidence="9">
        <text>formate + acetyl-CoA = pyruvate + CoA</text>
        <dbReference type="Rhea" id="RHEA:11844"/>
        <dbReference type="ChEBI" id="CHEBI:15361"/>
        <dbReference type="ChEBI" id="CHEBI:15740"/>
        <dbReference type="ChEBI" id="CHEBI:57287"/>
        <dbReference type="ChEBI" id="CHEBI:57288"/>
        <dbReference type="EC" id="2.3.1.54"/>
    </reaction>
</comment>
<dbReference type="CDD" id="cd01678">
    <property type="entry name" value="PFL1"/>
    <property type="match status" value="1"/>
</dbReference>
<dbReference type="PROSITE" id="PS51554">
    <property type="entry name" value="PFL"/>
    <property type="match status" value="1"/>
</dbReference>
<dbReference type="InterPro" id="IPR001150">
    <property type="entry name" value="Gly_radical"/>
</dbReference>
<evidence type="ECO:0000256" key="9">
    <source>
        <dbReference type="ARBA" id="ARBA00049029"/>
    </source>
</evidence>
<keyword evidence="15" id="KW-1185">Reference proteome</keyword>
<dbReference type="InterPro" id="IPR004184">
    <property type="entry name" value="PFL_dom"/>
</dbReference>
<evidence type="ECO:0000256" key="3">
    <source>
        <dbReference type="ARBA" id="ARBA00013214"/>
    </source>
</evidence>
<evidence type="ECO:0000256" key="8">
    <source>
        <dbReference type="ARBA" id="ARBA00023315"/>
    </source>
</evidence>
<dbReference type="PROSITE" id="PS51149">
    <property type="entry name" value="GLY_RADICAL_2"/>
    <property type="match status" value="1"/>
</dbReference>
<dbReference type="PROSITE" id="PS00850">
    <property type="entry name" value="GLY_RADICAL_1"/>
    <property type="match status" value="1"/>
</dbReference>
<feature type="region of interest" description="Disordered" evidence="11">
    <location>
        <begin position="702"/>
        <end position="723"/>
    </location>
</feature>
<evidence type="ECO:0000313" key="14">
    <source>
        <dbReference type="EMBL" id="GIL55453.1"/>
    </source>
</evidence>
<feature type="domain" description="PFL" evidence="13">
    <location>
        <begin position="79"/>
        <end position="711"/>
    </location>
</feature>
<comment type="subcellular location">
    <subcellularLocation>
        <location evidence="1">Cytoplasm</location>
    </subcellularLocation>
</comment>
<accession>A0A8J4BBS2</accession>
<evidence type="ECO:0000256" key="2">
    <source>
        <dbReference type="ARBA" id="ARBA00008375"/>
    </source>
</evidence>
<dbReference type="PANTHER" id="PTHR30191:SF0">
    <property type="entry name" value="FORMATE ACETYLTRANSFERASE 1"/>
    <property type="match status" value="1"/>
</dbReference>
<dbReference type="PANTHER" id="PTHR30191">
    <property type="entry name" value="FORMATE ACETYLTRANSFERASE"/>
    <property type="match status" value="1"/>
</dbReference>